<evidence type="ECO:0000256" key="2">
    <source>
        <dbReference type="ARBA" id="ARBA00022741"/>
    </source>
</evidence>
<feature type="binding site" evidence="4">
    <location>
        <position position="143"/>
    </location>
    <ligand>
        <name>GTP</name>
        <dbReference type="ChEBI" id="CHEBI:37565"/>
    </ligand>
</feature>
<dbReference type="GO" id="GO:0032153">
    <property type="term" value="C:cell division site"/>
    <property type="evidence" value="ECO:0007669"/>
    <property type="project" value="UniProtKB-UniRule"/>
</dbReference>
<keyword evidence="4" id="KW-0131">Cell cycle</keyword>
<comment type="subcellular location">
    <subcellularLocation>
        <location evidence="4">Cytoplasm</location>
    </subcellularLocation>
    <text evidence="4">Assembles at midcell at the inner surface of the cytoplasmic membrane.</text>
</comment>
<evidence type="ECO:0000256" key="1">
    <source>
        <dbReference type="ARBA" id="ARBA00009690"/>
    </source>
</evidence>
<organism evidence="8 9">
    <name type="scientific">Candidatus Curtissbacteria bacterium GW2011_GWA2_41_24</name>
    <dbReference type="NCBI Taxonomy" id="1618411"/>
    <lineage>
        <taxon>Bacteria</taxon>
        <taxon>Candidatus Curtissiibacteriota</taxon>
    </lineage>
</organism>
<dbReference type="SUPFAM" id="SSF52490">
    <property type="entry name" value="Tubulin nucleotide-binding domain-like"/>
    <property type="match status" value="1"/>
</dbReference>
<dbReference type="PATRIC" id="fig|1618411.3.peg.705"/>
<dbReference type="SMART" id="SM00865">
    <property type="entry name" value="Tubulin_C"/>
    <property type="match status" value="1"/>
</dbReference>
<dbReference type="GO" id="GO:0005737">
    <property type="term" value="C:cytoplasm"/>
    <property type="evidence" value="ECO:0007669"/>
    <property type="project" value="UniProtKB-SubCell"/>
</dbReference>
<feature type="domain" description="Tubulin/FtsZ 2-layer sandwich" evidence="7">
    <location>
        <begin position="207"/>
        <end position="324"/>
    </location>
</feature>
<dbReference type="PRINTS" id="PR00423">
    <property type="entry name" value="CELLDVISFTSZ"/>
</dbReference>
<dbReference type="InterPro" id="IPR036525">
    <property type="entry name" value="Tubulin/FtsZ_GTPase_sf"/>
</dbReference>
<reference evidence="8 9" key="1">
    <citation type="journal article" date="2015" name="Nature">
        <title>rRNA introns, odd ribosomes, and small enigmatic genomes across a large radiation of phyla.</title>
        <authorList>
            <person name="Brown C.T."/>
            <person name="Hug L.A."/>
            <person name="Thomas B.C."/>
            <person name="Sharon I."/>
            <person name="Castelle C.J."/>
            <person name="Singh A."/>
            <person name="Wilkins M.J."/>
            <person name="Williams K.H."/>
            <person name="Banfield J.F."/>
        </authorList>
    </citation>
    <scope>NUCLEOTIDE SEQUENCE [LARGE SCALE GENOMIC DNA]</scope>
</reference>
<dbReference type="GO" id="GO:0043093">
    <property type="term" value="P:FtsZ-dependent cytokinesis"/>
    <property type="evidence" value="ECO:0007669"/>
    <property type="project" value="UniProtKB-UniRule"/>
</dbReference>
<dbReference type="GO" id="GO:0005525">
    <property type="term" value="F:GTP binding"/>
    <property type="evidence" value="ECO:0007669"/>
    <property type="project" value="UniProtKB-UniRule"/>
</dbReference>
<dbReference type="GO" id="GO:0051258">
    <property type="term" value="P:protein polymerization"/>
    <property type="evidence" value="ECO:0007669"/>
    <property type="project" value="UniProtKB-UniRule"/>
</dbReference>
<dbReference type="Gene3D" id="3.40.50.1440">
    <property type="entry name" value="Tubulin/FtsZ, GTPase domain"/>
    <property type="match status" value="1"/>
</dbReference>
<dbReference type="FunFam" id="3.40.50.1440:FF:000001">
    <property type="entry name" value="Cell division protein FtsZ"/>
    <property type="match status" value="1"/>
</dbReference>
<comment type="subunit">
    <text evidence="4">Homodimer. Polymerizes to form a dynamic ring structure in a strictly GTP-dependent manner. Interacts directly with several other division proteins.</text>
</comment>
<accession>A0A0G0Y3I6</accession>
<evidence type="ECO:0000256" key="3">
    <source>
        <dbReference type="ARBA" id="ARBA00023134"/>
    </source>
</evidence>
<dbReference type="InterPro" id="IPR020805">
    <property type="entry name" value="Cell_div_FtsZ_CS"/>
</dbReference>
<dbReference type="NCBIfam" id="TIGR00065">
    <property type="entry name" value="ftsZ"/>
    <property type="match status" value="1"/>
</dbReference>
<comment type="caution">
    <text evidence="8">The sequence shown here is derived from an EMBL/GenBank/DDBJ whole genome shotgun (WGS) entry which is preliminary data.</text>
</comment>
<dbReference type="GO" id="GO:0000917">
    <property type="term" value="P:division septum assembly"/>
    <property type="evidence" value="ECO:0007669"/>
    <property type="project" value="UniProtKB-KW"/>
</dbReference>
<keyword evidence="4" id="KW-0963">Cytoplasm</keyword>
<dbReference type="HAMAP" id="MF_00909">
    <property type="entry name" value="FtsZ"/>
    <property type="match status" value="1"/>
</dbReference>
<dbReference type="SMART" id="SM00864">
    <property type="entry name" value="Tubulin"/>
    <property type="match status" value="1"/>
</dbReference>
<comment type="similarity">
    <text evidence="1 4">Belongs to the FtsZ family.</text>
</comment>
<dbReference type="Pfam" id="PF00091">
    <property type="entry name" value="Tubulin"/>
    <property type="match status" value="1"/>
</dbReference>
<feature type="binding site" evidence="4">
    <location>
        <position position="139"/>
    </location>
    <ligand>
        <name>GTP</name>
        <dbReference type="ChEBI" id="CHEBI:37565"/>
    </ligand>
</feature>
<keyword evidence="4" id="KW-0717">Septation</keyword>
<dbReference type="InterPro" id="IPR003008">
    <property type="entry name" value="Tubulin_FtsZ_GTPase"/>
</dbReference>
<evidence type="ECO:0000256" key="5">
    <source>
        <dbReference type="NCBIfam" id="TIGR00065"/>
    </source>
</evidence>
<dbReference type="GO" id="GO:0003924">
    <property type="term" value="F:GTPase activity"/>
    <property type="evidence" value="ECO:0007669"/>
    <property type="project" value="UniProtKB-UniRule"/>
</dbReference>
<keyword evidence="4 8" id="KW-0132">Cell division</keyword>
<dbReference type="Pfam" id="PF12327">
    <property type="entry name" value="FtsZ_C"/>
    <property type="match status" value="1"/>
</dbReference>
<gene>
    <name evidence="4" type="primary">ftsZ</name>
    <name evidence="8" type="ORF">UU56_C0011G0020</name>
</gene>
<evidence type="ECO:0000259" key="6">
    <source>
        <dbReference type="SMART" id="SM00864"/>
    </source>
</evidence>
<evidence type="ECO:0000256" key="4">
    <source>
        <dbReference type="HAMAP-Rule" id="MF_00909"/>
    </source>
</evidence>
<keyword evidence="3 4" id="KW-0342">GTP-binding</keyword>
<dbReference type="EMBL" id="LCBC01000011">
    <property type="protein sequence ID" value="KKS04026.1"/>
    <property type="molecule type" value="Genomic_DNA"/>
</dbReference>
<dbReference type="CDD" id="cd02201">
    <property type="entry name" value="FtsZ_type1"/>
    <property type="match status" value="1"/>
</dbReference>
<dbReference type="InterPro" id="IPR018316">
    <property type="entry name" value="Tubulin/FtsZ_2-layer-sand-dom"/>
</dbReference>
<feature type="domain" description="Tubulin/FtsZ GTPase" evidence="6">
    <location>
        <begin position="12"/>
        <end position="205"/>
    </location>
</feature>
<protein>
    <recommendedName>
        <fullName evidence="4 5">Cell division protein FtsZ</fullName>
    </recommendedName>
</protein>
<evidence type="ECO:0000313" key="8">
    <source>
        <dbReference type="EMBL" id="KKS04026.1"/>
    </source>
</evidence>
<feature type="binding site" evidence="4">
    <location>
        <begin position="108"/>
        <end position="110"/>
    </location>
    <ligand>
        <name>GTP</name>
        <dbReference type="ChEBI" id="CHEBI:37565"/>
    </ligand>
</feature>
<sequence>MLIKPDVNKFAKIKVLGLGGGGTNALNSMISQAQIQGVDFVAVNTDQQHLLASVAQTKVQIGDGITKGLGAGADPEIGKRAAEESLERIKEVITGADMAFLTYGAGGGTGTGGGPIIADLAHKMGILTVAVITKPFAFEGTRRMIVADEGIENLRDKVDTLIVIPNQKLLEVVDKNVSLLEAFKLADSVLSQGVQGISDIIVMPGLINVDFADVKTIMTNAGTTLMGVGTSSGENRASTAARSAIASPLLDASIEGARGVLFNITGGPDMTMNEVDEAAKVITAQADPDAQIIFGAAIDEKLIDQVKVTVVATGFDESRRRFAQITTIEEPEQKALTQEEVTPSEDGQIDEDQFDIPTFLRQIR</sequence>
<dbReference type="Proteomes" id="UP000034493">
    <property type="component" value="Unassembled WGS sequence"/>
</dbReference>
<feature type="binding site" evidence="4">
    <location>
        <position position="187"/>
    </location>
    <ligand>
        <name>GTP</name>
        <dbReference type="ChEBI" id="CHEBI:37565"/>
    </ligand>
</feature>
<dbReference type="PANTHER" id="PTHR30314:SF3">
    <property type="entry name" value="MITOCHONDRIAL DIVISION PROTEIN FSZA"/>
    <property type="match status" value="1"/>
</dbReference>
<proteinExistence type="inferred from homology"/>
<dbReference type="PROSITE" id="PS01134">
    <property type="entry name" value="FTSZ_1"/>
    <property type="match status" value="1"/>
</dbReference>
<dbReference type="InterPro" id="IPR024757">
    <property type="entry name" value="FtsZ_C"/>
</dbReference>
<comment type="function">
    <text evidence="4">Essential cell division protein that forms a contractile ring structure (Z ring) at the future cell division site. The regulation of the ring assembly controls the timing and the location of cell division. One of the functions of the FtsZ ring is to recruit other cell division proteins to the septum to produce a new cell wall between the dividing cells. Binds GTP and shows GTPase activity.</text>
</comment>
<dbReference type="InterPro" id="IPR008280">
    <property type="entry name" value="Tub_FtsZ_C"/>
</dbReference>
<evidence type="ECO:0000259" key="7">
    <source>
        <dbReference type="SMART" id="SM00865"/>
    </source>
</evidence>
<dbReference type="SUPFAM" id="SSF55307">
    <property type="entry name" value="Tubulin C-terminal domain-like"/>
    <property type="match status" value="1"/>
</dbReference>
<dbReference type="Gene3D" id="3.30.1330.20">
    <property type="entry name" value="Tubulin/FtsZ, C-terminal domain"/>
    <property type="match status" value="1"/>
</dbReference>
<dbReference type="InterPro" id="IPR037103">
    <property type="entry name" value="Tubulin/FtsZ-like_C"/>
</dbReference>
<keyword evidence="2 4" id="KW-0547">Nucleotide-binding</keyword>
<evidence type="ECO:0000313" key="9">
    <source>
        <dbReference type="Proteomes" id="UP000034493"/>
    </source>
</evidence>
<feature type="binding site" evidence="4">
    <location>
        <begin position="20"/>
        <end position="24"/>
    </location>
    <ligand>
        <name>GTP</name>
        <dbReference type="ChEBI" id="CHEBI:37565"/>
    </ligand>
</feature>
<name>A0A0G0Y3I6_9BACT</name>
<dbReference type="InterPro" id="IPR000158">
    <property type="entry name" value="Cell_div_FtsZ"/>
</dbReference>
<dbReference type="InterPro" id="IPR045061">
    <property type="entry name" value="FtsZ/CetZ"/>
</dbReference>
<dbReference type="PANTHER" id="PTHR30314">
    <property type="entry name" value="CELL DIVISION PROTEIN FTSZ-RELATED"/>
    <property type="match status" value="1"/>
</dbReference>
<dbReference type="AlphaFoldDB" id="A0A0G0Y3I6"/>